<protein>
    <submittedName>
        <fullName evidence="2">CLUMA_CG021253, isoform A</fullName>
    </submittedName>
</protein>
<dbReference type="PANTHER" id="PTHR21415:SF1">
    <property type="entry name" value="U7 SNRNA-ASSOCIATED SM-LIKE PROTEIN LSM11"/>
    <property type="match status" value="1"/>
</dbReference>
<name>A0A1J1J953_9DIPT</name>
<accession>A0A1J1J953</accession>
<keyword evidence="3" id="KW-1185">Reference proteome</keyword>
<evidence type="ECO:0000313" key="3">
    <source>
        <dbReference type="Proteomes" id="UP000183832"/>
    </source>
</evidence>
<dbReference type="SMART" id="SM00651">
    <property type="entry name" value="Sm"/>
    <property type="match status" value="1"/>
</dbReference>
<dbReference type="PROSITE" id="PS52002">
    <property type="entry name" value="SM"/>
    <property type="match status" value="1"/>
</dbReference>
<dbReference type="AlphaFoldDB" id="A0A1J1J953"/>
<dbReference type="GO" id="GO:0006398">
    <property type="term" value="P:mRNA 3'-end processing by stem-loop binding and cleavage"/>
    <property type="evidence" value="ECO:0007669"/>
    <property type="project" value="TreeGrafter"/>
</dbReference>
<dbReference type="EMBL" id="CVRI01000075">
    <property type="protein sequence ID" value="CRL08412.1"/>
    <property type="molecule type" value="Genomic_DNA"/>
</dbReference>
<dbReference type="OrthoDB" id="10002367at2759"/>
<dbReference type="Proteomes" id="UP000183832">
    <property type="component" value="Unassembled WGS sequence"/>
</dbReference>
<dbReference type="SUPFAM" id="SSF50182">
    <property type="entry name" value="Sm-like ribonucleoproteins"/>
    <property type="match status" value="1"/>
</dbReference>
<evidence type="ECO:0000259" key="1">
    <source>
        <dbReference type="PROSITE" id="PS52002"/>
    </source>
</evidence>
<proteinExistence type="predicted"/>
<organism evidence="2 3">
    <name type="scientific">Clunio marinus</name>
    <dbReference type="NCBI Taxonomy" id="568069"/>
    <lineage>
        <taxon>Eukaryota</taxon>
        <taxon>Metazoa</taxon>
        <taxon>Ecdysozoa</taxon>
        <taxon>Arthropoda</taxon>
        <taxon>Hexapoda</taxon>
        <taxon>Insecta</taxon>
        <taxon>Pterygota</taxon>
        <taxon>Neoptera</taxon>
        <taxon>Endopterygota</taxon>
        <taxon>Diptera</taxon>
        <taxon>Nematocera</taxon>
        <taxon>Chironomoidea</taxon>
        <taxon>Chironomidae</taxon>
        <taxon>Clunio</taxon>
    </lineage>
</organism>
<dbReference type="InterPro" id="IPR047575">
    <property type="entry name" value="Sm"/>
</dbReference>
<dbReference type="Pfam" id="PF01423">
    <property type="entry name" value="LSM"/>
    <property type="match status" value="1"/>
</dbReference>
<feature type="domain" description="Sm" evidence="1">
    <location>
        <begin position="120"/>
        <end position="240"/>
    </location>
</feature>
<reference evidence="2 3" key="1">
    <citation type="submission" date="2015-04" db="EMBL/GenBank/DDBJ databases">
        <authorList>
            <person name="Syromyatnikov M.Y."/>
            <person name="Popov V.N."/>
        </authorList>
    </citation>
    <scope>NUCLEOTIDE SEQUENCE [LARGE SCALE GENOMIC DNA]</scope>
</reference>
<dbReference type="InterPro" id="IPR010920">
    <property type="entry name" value="LSM_dom_sf"/>
</dbReference>
<dbReference type="CDD" id="cd01739">
    <property type="entry name" value="LSm11_M"/>
    <property type="match status" value="1"/>
</dbReference>
<dbReference type="Gene3D" id="2.30.30.100">
    <property type="match status" value="1"/>
</dbReference>
<dbReference type="GO" id="GO:0005683">
    <property type="term" value="C:U7 snRNP"/>
    <property type="evidence" value="ECO:0007669"/>
    <property type="project" value="TreeGrafter"/>
</dbReference>
<dbReference type="STRING" id="568069.A0A1J1J953"/>
<dbReference type="InterPro" id="IPR039267">
    <property type="entry name" value="Lsm11"/>
</dbReference>
<evidence type="ECO:0000313" key="2">
    <source>
        <dbReference type="EMBL" id="CRL08412.1"/>
    </source>
</evidence>
<dbReference type="GO" id="GO:0071209">
    <property type="term" value="F:U7 snRNA binding"/>
    <property type="evidence" value="ECO:0007669"/>
    <property type="project" value="InterPro"/>
</dbReference>
<gene>
    <name evidence="2" type="ORF">CLUMA_CG021253</name>
</gene>
<sequence>MEQKNNSSSDEELDVQSEKFNPLKALYAKRIKLPCKNVKKLDNVSSFLSRVQRAGNVLDSDLNVVPNKTKKDQETEAVDTQKYHITAHGRKFLKEQAPIHRGKSSKFTRNIFSRMEQCKGPLELLKKFRNNKTKVIIYIRKEHGIRGTITGFINAFDKHLNIALVDCIEIWKRRKFNFSENKVLLGQPEDCSKLLNLMGIKVPEITTKSINRKTVECTRKIPQLMIRGEDVVLVAAKDEKGTNDSIKS</sequence>
<dbReference type="InterPro" id="IPR001163">
    <property type="entry name" value="Sm_dom_euk/arc"/>
</dbReference>
<dbReference type="InterPro" id="IPR034109">
    <property type="entry name" value="Lsm11_M"/>
</dbReference>
<dbReference type="PANTHER" id="PTHR21415">
    <property type="entry name" value="U7 SNRNA-ASSOCIATED SM-LIKE PROTEIN LSM11"/>
    <property type="match status" value="1"/>
</dbReference>